<proteinExistence type="predicted"/>
<dbReference type="InterPro" id="IPR013154">
    <property type="entry name" value="ADH-like_N"/>
</dbReference>
<dbReference type="InterPro" id="IPR036291">
    <property type="entry name" value="NAD(P)-bd_dom_sf"/>
</dbReference>
<dbReference type="InterPro" id="IPR051397">
    <property type="entry name" value="Zn-ADH-like_protein"/>
</dbReference>
<dbReference type="SMART" id="SM00829">
    <property type="entry name" value="PKS_ER"/>
    <property type="match status" value="1"/>
</dbReference>
<feature type="domain" description="Enoyl reductase (ER)" evidence="1">
    <location>
        <begin position="18"/>
        <end position="330"/>
    </location>
</feature>
<dbReference type="Gene3D" id="3.40.50.720">
    <property type="entry name" value="NAD(P)-binding Rossmann-like Domain"/>
    <property type="match status" value="1"/>
</dbReference>
<keyword evidence="3" id="KW-1185">Reference proteome</keyword>
<accession>A0A368Y2I6</accession>
<dbReference type="GO" id="GO:0016491">
    <property type="term" value="F:oxidoreductase activity"/>
    <property type="evidence" value="ECO:0007669"/>
    <property type="project" value="InterPro"/>
</dbReference>
<dbReference type="Gene3D" id="3.90.180.10">
    <property type="entry name" value="Medium-chain alcohol dehydrogenases, catalytic domain"/>
    <property type="match status" value="1"/>
</dbReference>
<dbReference type="SUPFAM" id="SSF50129">
    <property type="entry name" value="GroES-like"/>
    <property type="match status" value="1"/>
</dbReference>
<dbReference type="PANTHER" id="PTHR43677:SF4">
    <property type="entry name" value="QUINONE OXIDOREDUCTASE-LIKE PROTEIN 2"/>
    <property type="match status" value="1"/>
</dbReference>
<dbReference type="Pfam" id="PF08240">
    <property type="entry name" value="ADH_N"/>
    <property type="match status" value="1"/>
</dbReference>
<dbReference type="InterPro" id="IPR011032">
    <property type="entry name" value="GroES-like_sf"/>
</dbReference>
<gene>
    <name evidence="2" type="ORF">DES41_102814</name>
</gene>
<name>A0A368Y2I6_9BURK</name>
<evidence type="ECO:0000259" key="1">
    <source>
        <dbReference type="SMART" id="SM00829"/>
    </source>
</evidence>
<dbReference type="PANTHER" id="PTHR43677">
    <property type="entry name" value="SHORT-CHAIN DEHYDROGENASE/REDUCTASE"/>
    <property type="match status" value="1"/>
</dbReference>
<dbReference type="CDD" id="cd08241">
    <property type="entry name" value="QOR1"/>
    <property type="match status" value="1"/>
</dbReference>
<reference evidence="2 3" key="1">
    <citation type="submission" date="2018-07" db="EMBL/GenBank/DDBJ databases">
        <title>Genomic Encyclopedia of Type Strains, Phase IV (KMG-IV): sequencing the most valuable type-strain genomes for metagenomic binning, comparative biology and taxonomic classification.</title>
        <authorList>
            <person name="Goeker M."/>
        </authorList>
    </citation>
    <scope>NUCLEOTIDE SEQUENCE [LARGE SCALE GENOMIC DNA]</scope>
    <source>
        <strain evidence="2 3">DSM 21634</strain>
    </source>
</reference>
<dbReference type="InterPro" id="IPR013149">
    <property type="entry name" value="ADH-like_C"/>
</dbReference>
<dbReference type="SUPFAM" id="SSF51735">
    <property type="entry name" value="NAD(P)-binding Rossmann-fold domains"/>
    <property type="match status" value="1"/>
</dbReference>
<dbReference type="Pfam" id="PF00107">
    <property type="entry name" value="ADH_zinc_N"/>
    <property type="match status" value="1"/>
</dbReference>
<dbReference type="Proteomes" id="UP000252884">
    <property type="component" value="Unassembled WGS sequence"/>
</dbReference>
<sequence>MRHSTTTVFAMQALRVHAFDQPPRLDTLPSPEPAAGEVRVRVQACGISFFDLLIARGAYQWKPPLPFTVGSEFAGTVDALGAGTTGFAIGERVCGSLSIGAWADQICVPAAGLQPVAPGAAIDEAAVLHTPYGTALYALRERGGVQAGETVLVLGATGGIGDAGVQTAKALGARVIAAVSGPAKQTAATQAGADAVVDMQSANWKDEVKALAGPRGVDVVLDPVGGEAMDTAFRTLGWGGRHLVVGFAGGSIGSLKGNLCIVKGASLIGVDLRQYRERQPEAMHRLLADVTALHAQGRVRPRIAAHFPLTQASAAFSMASERATMGRVMLDF</sequence>
<dbReference type="EMBL" id="QPJK01000002">
    <property type="protein sequence ID" value="RCW74491.1"/>
    <property type="molecule type" value="Genomic_DNA"/>
</dbReference>
<dbReference type="InterPro" id="IPR020843">
    <property type="entry name" value="ER"/>
</dbReference>
<dbReference type="AlphaFoldDB" id="A0A368Y2I6"/>
<evidence type="ECO:0000313" key="2">
    <source>
        <dbReference type="EMBL" id="RCW74491.1"/>
    </source>
</evidence>
<protein>
    <submittedName>
        <fullName evidence="2">NADPH2:quinone reductase</fullName>
    </submittedName>
</protein>
<organism evidence="2 3">
    <name type="scientific">Pseudorhodoferax soli</name>
    <dbReference type="NCBI Taxonomy" id="545864"/>
    <lineage>
        <taxon>Bacteria</taxon>
        <taxon>Pseudomonadati</taxon>
        <taxon>Pseudomonadota</taxon>
        <taxon>Betaproteobacteria</taxon>
        <taxon>Burkholderiales</taxon>
        <taxon>Comamonadaceae</taxon>
    </lineage>
</organism>
<comment type="caution">
    <text evidence="2">The sequence shown here is derived from an EMBL/GenBank/DDBJ whole genome shotgun (WGS) entry which is preliminary data.</text>
</comment>
<evidence type="ECO:0000313" key="3">
    <source>
        <dbReference type="Proteomes" id="UP000252884"/>
    </source>
</evidence>